<dbReference type="InterPro" id="IPR011009">
    <property type="entry name" value="Kinase-like_dom_sf"/>
</dbReference>
<dbReference type="Pfam" id="PF22303">
    <property type="entry name" value="OspG_kinase"/>
    <property type="match status" value="1"/>
</dbReference>
<evidence type="ECO:0000313" key="3">
    <source>
        <dbReference type="Proteomes" id="UP000041882"/>
    </source>
</evidence>
<dbReference type="SUPFAM" id="SSF56112">
    <property type="entry name" value="Protein kinase-like (PK-like)"/>
    <property type="match status" value="1"/>
</dbReference>
<evidence type="ECO:0000259" key="1">
    <source>
        <dbReference type="Pfam" id="PF22303"/>
    </source>
</evidence>
<dbReference type="Gene3D" id="1.10.510.10">
    <property type="entry name" value="Transferase(Phosphotransferase) domain 1"/>
    <property type="match status" value="1"/>
</dbReference>
<accession>A0A0T9QKH8</accession>
<keyword evidence="2" id="KW-0808">Transferase</keyword>
<dbReference type="Proteomes" id="UP000041882">
    <property type="component" value="Unassembled WGS sequence"/>
</dbReference>
<evidence type="ECO:0000313" key="2">
    <source>
        <dbReference type="EMBL" id="CNI16020.1"/>
    </source>
</evidence>
<dbReference type="RefSeq" id="WP_080983620.1">
    <property type="nucleotide sequence ID" value="NZ_CABHXQ010000010.1"/>
</dbReference>
<organism evidence="2 3">
    <name type="scientific">Yersinia thracica</name>
    <dbReference type="NCBI Taxonomy" id="2890319"/>
    <lineage>
        <taxon>Bacteria</taxon>
        <taxon>Pseudomonadati</taxon>
        <taxon>Pseudomonadota</taxon>
        <taxon>Gammaproteobacteria</taxon>
        <taxon>Enterobacterales</taxon>
        <taxon>Yersiniaceae</taxon>
        <taxon>Yersinia</taxon>
    </lineage>
</organism>
<dbReference type="InterPro" id="IPR054466">
    <property type="entry name" value="OspG_kinase"/>
</dbReference>
<proteinExistence type="predicted"/>
<name>A0A0T9QKH8_9GAMM</name>
<dbReference type="EC" id="2.7.-.-" evidence="2"/>
<gene>
    <name evidence="2" type="primary">ospG</name>
    <name evidence="2" type="ORF">ERS008472_03385</name>
</gene>
<reference evidence="3" key="1">
    <citation type="submission" date="2015-03" db="EMBL/GenBank/DDBJ databases">
        <authorList>
            <consortium name="Pathogen Informatics"/>
            <person name="Murphy D."/>
        </authorList>
    </citation>
    <scope>NUCLEOTIDE SEQUENCE [LARGE SCALE GENOMIC DNA]</scope>
    <source>
        <strain evidence="3">IP6945</strain>
    </source>
</reference>
<keyword evidence="3" id="KW-1185">Reference proteome</keyword>
<sequence>MFKKTQFCLWIAVLPCSAPFAEENHSLAPHTTITQHADSLELPVKVTARDHLLLEKMADKLPNVSSTSGPVFSQAMQLIDNSRKIDQTIWVQQFSQISDARMGRIVDLYLQLYDAEEVEFAESLDDLLHLRAGLTAEQGYQKARIASLEREVLFKLFQKGLTLSTEEELTPLAALSLVWWLHQESQPTLAELSASIYRVEHKEIRMQAAILYNHSHYGNRYGDITGISANELADWGMGQLDEPGQPIFSASKALRVIHEGMNALPAIVQSDEAYLANGFTPQNAQGSYLTSLLPEIILTGCGLIGFDACSQQDLTQFLALQHPVGSLAFSLQTTLNIYYRLQGKALDELDGKNTEQLYDLLIEEEKHLRKTGGAGYNPTIIFLSHFSQSNEIKMLTLGQIARAFKRIAEPMNESDLPEAVQTTFSLVKLLAGNIIDGTAIDLEQERFLSELKWLAQFPELSQPLHALAHSRQYKTEQEKLERQLDYLDMRLAYRHPPAAFDEEQAIRDILQENGVKNIDFPRKYTYRRDLQHGYPQKEFGSPFDEFKRRRNASNHFVAKMSMVGNNGRLINVFDTLDAKKAEYYAQVRSHPAIWAQAIEVLINSGERPEGIMLLFKIDELAQAYQPESENARFWGNAWTSLENHWVCKLPLPNPMCTIARVEGPRYRNEKENMAAGMTAMVMEAGQLRGMERGVKMIENSPQAVDSTLSPSLSVEGGEVIPNETPTVAQHEVEINPLEEALEPMRQTIQNLHGKLTEVQQVRLKDPSVPGGTREAWVRQGGSGAYWEVDLATGQDLGLVLKEGPEFIKTGRLLGGGGGQSKGASLEFNPEIKLGRKIGSGMVGEVYLDANNPGFVIKKLTTHDRVLLTDVHVKEVEFFNRYYGEGAAELINYKNQNYIRMYRVQGKTLAEINSKIYPPNAKERFLNMLADLGYYNIVHDDLNFNNIIYDEKTNTFYPIDFDKAYDGYYSPTDEFSGYQGWGINIRVRFILEHIEEYTKT</sequence>
<dbReference type="GO" id="GO:0016740">
    <property type="term" value="F:transferase activity"/>
    <property type="evidence" value="ECO:0007669"/>
    <property type="project" value="UniProtKB-KW"/>
</dbReference>
<dbReference type="Gene3D" id="3.30.200.20">
    <property type="entry name" value="Phosphorylase Kinase, domain 1"/>
    <property type="match status" value="1"/>
</dbReference>
<feature type="domain" description="Kinase OspG kinase" evidence="1">
    <location>
        <begin position="837"/>
        <end position="972"/>
    </location>
</feature>
<protein>
    <submittedName>
        <fullName evidence="2">Putative type III secreted effector protein</fullName>
        <ecNumber evidence="2">2.7.-.-</ecNumber>
    </submittedName>
</protein>
<dbReference type="AlphaFoldDB" id="A0A0T9QKH8"/>
<dbReference type="EMBL" id="CQAW01000019">
    <property type="protein sequence ID" value="CNI16020.1"/>
    <property type="molecule type" value="Genomic_DNA"/>
</dbReference>